<evidence type="ECO:0000256" key="2">
    <source>
        <dbReference type="RuleBase" id="RU003616"/>
    </source>
</evidence>
<comment type="caution">
    <text evidence="4">The sequence shown here is derived from an EMBL/GenBank/DDBJ whole genome shotgun (WGS) entry which is preliminary data.</text>
</comment>
<keyword evidence="5" id="KW-1185">Reference proteome</keyword>
<dbReference type="Proteomes" id="UP001597040">
    <property type="component" value="Unassembled WGS sequence"/>
</dbReference>
<name>A0ABW3LMM0_9BACI</name>
<evidence type="ECO:0000313" key="4">
    <source>
        <dbReference type="EMBL" id="MFD1039638.1"/>
    </source>
</evidence>
<proteinExistence type="inferred from homology"/>
<evidence type="ECO:0000313" key="5">
    <source>
        <dbReference type="Proteomes" id="UP001597040"/>
    </source>
</evidence>
<evidence type="ECO:0000259" key="3">
    <source>
        <dbReference type="PROSITE" id="PS01031"/>
    </source>
</evidence>
<comment type="similarity">
    <text evidence="1 2">Belongs to the small heat shock protein (HSP20) family.</text>
</comment>
<gene>
    <name evidence="4" type="ORF">ACFQ3N_14710</name>
</gene>
<feature type="domain" description="SHSP" evidence="3">
    <location>
        <begin position="37"/>
        <end position="148"/>
    </location>
</feature>
<dbReference type="PROSITE" id="PS01031">
    <property type="entry name" value="SHSP"/>
    <property type="match status" value="1"/>
</dbReference>
<dbReference type="InterPro" id="IPR008978">
    <property type="entry name" value="HSP20-like_chaperone"/>
</dbReference>
<dbReference type="SUPFAM" id="SSF49764">
    <property type="entry name" value="HSP20-like chaperones"/>
    <property type="match status" value="1"/>
</dbReference>
<dbReference type="Gene3D" id="2.60.40.790">
    <property type="match status" value="1"/>
</dbReference>
<protein>
    <submittedName>
        <fullName evidence="4">Hsp20/alpha crystallin family protein</fullName>
    </submittedName>
</protein>
<dbReference type="InterPro" id="IPR002068">
    <property type="entry name" value="A-crystallin/Hsp20_dom"/>
</dbReference>
<evidence type="ECO:0000256" key="1">
    <source>
        <dbReference type="PROSITE-ProRule" id="PRU00285"/>
    </source>
</evidence>
<dbReference type="EMBL" id="JBHTKJ010000041">
    <property type="protein sequence ID" value="MFD1039638.1"/>
    <property type="molecule type" value="Genomic_DNA"/>
</dbReference>
<accession>A0ABW3LMM0</accession>
<dbReference type="CDD" id="cd06464">
    <property type="entry name" value="ACD_sHsps-like"/>
    <property type="match status" value="1"/>
</dbReference>
<dbReference type="Pfam" id="PF00011">
    <property type="entry name" value="HSP20"/>
    <property type="match status" value="1"/>
</dbReference>
<dbReference type="RefSeq" id="WP_390363293.1">
    <property type="nucleotide sequence ID" value="NZ_JBHTKJ010000041.1"/>
</dbReference>
<sequence>MSSKKDNLPEKFDIDMTPLRDFMKQMDSFFNQSFKQINPYFHLKPFWVDVYENDSNVIVTADLPDYKRDQINLEIIENRLRITVDKSTHIKDIQNNSSNIKDSFQRMERMITVPFPIPKKETKASFKDGRLKVTIPKKDSQTYIDIEE</sequence>
<reference evidence="5" key="1">
    <citation type="journal article" date="2019" name="Int. J. Syst. Evol. Microbiol.">
        <title>The Global Catalogue of Microorganisms (GCM) 10K type strain sequencing project: providing services to taxonomists for standard genome sequencing and annotation.</title>
        <authorList>
            <consortium name="The Broad Institute Genomics Platform"/>
            <consortium name="The Broad Institute Genome Sequencing Center for Infectious Disease"/>
            <person name="Wu L."/>
            <person name="Ma J."/>
        </authorList>
    </citation>
    <scope>NUCLEOTIDE SEQUENCE [LARGE SCALE GENOMIC DNA]</scope>
    <source>
        <strain evidence="5">CCUG 56754</strain>
    </source>
</reference>
<organism evidence="4 5">
    <name type="scientific">Virgibacillus byunsanensis</name>
    <dbReference type="NCBI Taxonomy" id="570945"/>
    <lineage>
        <taxon>Bacteria</taxon>
        <taxon>Bacillati</taxon>
        <taxon>Bacillota</taxon>
        <taxon>Bacilli</taxon>
        <taxon>Bacillales</taxon>
        <taxon>Bacillaceae</taxon>
        <taxon>Virgibacillus</taxon>
    </lineage>
</organism>